<feature type="domain" description="SAP" evidence="4">
    <location>
        <begin position="4"/>
        <end position="38"/>
    </location>
</feature>
<dbReference type="OrthoDB" id="79455at2759"/>
<dbReference type="AlphaFoldDB" id="F2UBU1"/>
<reference evidence="5" key="1">
    <citation type="submission" date="2009-08" db="EMBL/GenBank/DDBJ databases">
        <title>Annotation of Salpingoeca rosetta.</title>
        <authorList>
            <consortium name="The Broad Institute Genome Sequencing Platform"/>
            <person name="Russ C."/>
            <person name="Cuomo C."/>
            <person name="Burger G."/>
            <person name="Gray M.W."/>
            <person name="Holland P.W.H."/>
            <person name="King N."/>
            <person name="Lang F.B.F."/>
            <person name="Roger A.J."/>
            <person name="Ruiz-Trillo I."/>
            <person name="Young S.K."/>
            <person name="Zeng Q."/>
            <person name="Gargeya S."/>
            <person name="Alvarado L."/>
            <person name="Berlin A."/>
            <person name="Chapman S.B."/>
            <person name="Chen Z."/>
            <person name="Freedman E."/>
            <person name="Gellesch M."/>
            <person name="Goldberg J."/>
            <person name="Griggs A."/>
            <person name="Gujja S."/>
            <person name="Heilman E."/>
            <person name="Heiman D."/>
            <person name="Howarth C."/>
            <person name="Mehta T."/>
            <person name="Neiman D."/>
            <person name="Pearson M."/>
            <person name="Roberts A."/>
            <person name="Saif S."/>
            <person name="Shea T."/>
            <person name="Shenoy N."/>
            <person name="Sisk P."/>
            <person name="Stolte C."/>
            <person name="Sykes S."/>
            <person name="White J."/>
            <person name="Yandava C."/>
            <person name="Haas B."/>
            <person name="Nusbaum C."/>
            <person name="Birren B."/>
        </authorList>
    </citation>
    <scope>NUCLEOTIDE SEQUENCE [LARGE SCALE GENOMIC DNA]</scope>
    <source>
        <strain evidence="5">ATCC 50818</strain>
    </source>
</reference>
<protein>
    <recommendedName>
        <fullName evidence="4">SAP domain-containing protein</fullName>
    </recommendedName>
</protein>
<gene>
    <name evidence="5" type="ORF">PTSG_05651</name>
</gene>
<comment type="similarity">
    <text evidence="2">Belongs to the SAP domain-containing ribonucleoprotein family.</text>
</comment>
<evidence type="ECO:0000259" key="4">
    <source>
        <dbReference type="PROSITE" id="PS50800"/>
    </source>
</evidence>
<feature type="region of interest" description="Disordered" evidence="3">
    <location>
        <begin position="44"/>
        <end position="228"/>
    </location>
</feature>
<dbReference type="Proteomes" id="UP000007799">
    <property type="component" value="Unassembled WGS sequence"/>
</dbReference>
<dbReference type="InterPro" id="IPR003034">
    <property type="entry name" value="SAP_dom"/>
</dbReference>
<feature type="compositionally biased region" description="Basic and acidic residues" evidence="3">
    <location>
        <begin position="79"/>
        <end position="89"/>
    </location>
</feature>
<dbReference type="Gene3D" id="1.10.720.30">
    <property type="entry name" value="SAP domain"/>
    <property type="match status" value="1"/>
</dbReference>
<feature type="compositionally biased region" description="Acidic residues" evidence="3">
    <location>
        <begin position="50"/>
        <end position="76"/>
    </location>
</feature>
<dbReference type="GO" id="GO:0005634">
    <property type="term" value="C:nucleus"/>
    <property type="evidence" value="ECO:0007669"/>
    <property type="project" value="TreeGrafter"/>
</dbReference>
<dbReference type="eggNOG" id="KOG4259">
    <property type="taxonomic scope" value="Eukaryota"/>
</dbReference>
<dbReference type="KEGG" id="sre:PTSG_05651"/>
<evidence type="ECO:0000256" key="1">
    <source>
        <dbReference type="ARBA" id="ARBA00022553"/>
    </source>
</evidence>
<dbReference type="InParanoid" id="F2UBU1"/>
<evidence type="ECO:0000313" key="6">
    <source>
        <dbReference type="Proteomes" id="UP000007799"/>
    </source>
</evidence>
<dbReference type="InterPro" id="IPR040746">
    <property type="entry name" value="THO1_MOS11_C"/>
</dbReference>
<dbReference type="RefSeq" id="XP_004993520.1">
    <property type="nucleotide sequence ID" value="XM_004993463.1"/>
</dbReference>
<dbReference type="PANTHER" id="PTHR46551:SF1">
    <property type="entry name" value="SAP DOMAIN-CONTAINING RIBONUCLEOPROTEIN"/>
    <property type="match status" value="1"/>
</dbReference>
<dbReference type="OMA" id="MTEDNIQ"/>
<feature type="compositionally biased region" description="Basic and acidic residues" evidence="3">
    <location>
        <begin position="139"/>
        <end position="165"/>
    </location>
</feature>
<evidence type="ECO:0000256" key="3">
    <source>
        <dbReference type="SAM" id="MobiDB-lite"/>
    </source>
</evidence>
<dbReference type="SMART" id="SM00513">
    <property type="entry name" value="SAP"/>
    <property type="match status" value="1"/>
</dbReference>
<evidence type="ECO:0000313" key="5">
    <source>
        <dbReference type="EMBL" id="EGD73957.1"/>
    </source>
</evidence>
<feature type="compositionally biased region" description="Basic and acidic residues" evidence="3">
    <location>
        <begin position="192"/>
        <end position="203"/>
    </location>
</feature>
<dbReference type="STRING" id="946362.F2UBU1"/>
<feature type="compositionally biased region" description="Low complexity" evidence="3">
    <location>
        <begin position="90"/>
        <end position="101"/>
    </location>
</feature>
<dbReference type="Pfam" id="PF02037">
    <property type="entry name" value="SAP"/>
    <property type="match status" value="1"/>
</dbReference>
<dbReference type="GeneID" id="16074097"/>
<dbReference type="InterPro" id="IPR036361">
    <property type="entry name" value="SAP_dom_sf"/>
</dbReference>
<dbReference type="Pfam" id="PF18592">
    <property type="entry name" value="Tho1_MOS11_C"/>
    <property type="match status" value="1"/>
</dbReference>
<dbReference type="PANTHER" id="PTHR46551">
    <property type="entry name" value="SAP DOMAIN-CONTAINING RIBONUCLEOPROTEIN"/>
    <property type="match status" value="1"/>
</dbReference>
<dbReference type="FunCoup" id="F2UBU1">
    <property type="interactions" value="1460"/>
</dbReference>
<dbReference type="GO" id="GO:0016973">
    <property type="term" value="P:poly(A)+ mRNA export from nucleus"/>
    <property type="evidence" value="ECO:0007669"/>
    <property type="project" value="TreeGrafter"/>
</dbReference>
<feature type="compositionally biased region" description="Low complexity" evidence="3">
    <location>
        <begin position="115"/>
        <end position="126"/>
    </location>
</feature>
<name>F2UBU1_SALR5</name>
<evidence type="ECO:0000256" key="2">
    <source>
        <dbReference type="ARBA" id="ARBA00046328"/>
    </source>
</evidence>
<dbReference type="EMBL" id="GL832967">
    <property type="protein sequence ID" value="EGD73957.1"/>
    <property type="molecule type" value="Genomic_DNA"/>
</dbReference>
<keyword evidence="1" id="KW-0597">Phosphoprotein</keyword>
<dbReference type="InterPro" id="IPR052240">
    <property type="entry name" value="SAP_domain_ribonucleoprotein"/>
</dbReference>
<keyword evidence="6" id="KW-1185">Reference proteome</keyword>
<organism evidence="6">
    <name type="scientific">Salpingoeca rosetta (strain ATCC 50818 / BSB-021)</name>
    <dbReference type="NCBI Taxonomy" id="946362"/>
    <lineage>
        <taxon>Eukaryota</taxon>
        <taxon>Choanoflagellata</taxon>
        <taxon>Craspedida</taxon>
        <taxon>Salpingoecidae</taxon>
        <taxon>Salpingoeca</taxon>
    </lineage>
</organism>
<accession>F2UBU1</accession>
<proteinExistence type="inferred from homology"/>
<sequence length="265" mass="28835">MEDLDKMKVVDLRAKLKEKGLDTNGKKAELISRLKEHEEAELLGLAGDDSLGETEGAGDVDLNVDELDDVVDEDTAGTEAKEAPKKEAGKAPASSKPATATEGKKSEEANDESSAANTTDEAATAATDRRLARAARFGIETKETKKEKRLERAKRFGLETKEIKQDKRKQRAERFGLAGKGGSSPAVSAEAQQKRLDRAKRFGLDVMTKTEQNKKAKKSPATNKKNYAAMSVEELEKMKKRIARFNPDDTALEQINSALAAKASS</sequence>
<dbReference type="SUPFAM" id="SSF68906">
    <property type="entry name" value="SAP domain"/>
    <property type="match status" value="1"/>
</dbReference>
<dbReference type="PROSITE" id="PS50800">
    <property type="entry name" value="SAP"/>
    <property type="match status" value="1"/>
</dbReference>